<dbReference type="Pfam" id="PF12937">
    <property type="entry name" value="F-box-like"/>
    <property type="match status" value="1"/>
</dbReference>
<dbReference type="InterPro" id="IPR001810">
    <property type="entry name" value="F-box_dom"/>
</dbReference>
<proteinExistence type="predicted"/>
<dbReference type="Proteomes" id="UP000298061">
    <property type="component" value="Unassembled WGS sequence"/>
</dbReference>
<dbReference type="SUPFAM" id="SSF52047">
    <property type="entry name" value="RNI-like"/>
    <property type="match status" value="1"/>
</dbReference>
<feature type="domain" description="F-box" evidence="2">
    <location>
        <begin position="68"/>
        <end position="131"/>
    </location>
</feature>
<evidence type="ECO:0000313" key="4">
    <source>
        <dbReference type="Proteomes" id="UP000298061"/>
    </source>
</evidence>
<protein>
    <recommendedName>
        <fullName evidence="2">F-box domain-containing protein</fullName>
    </recommendedName>
</protein>
<dbReference type="EMBL" id="SFCI01002852">
    <property type="protein sequence ID" value="TFY73441.1"/>
    <property type="molecule type" value="Genomic_DNA"/>
</dbReference>
<reference evidence="3 4" key="1">
    <citation type="submission" date="2019-02" db="EMBL/GenBank/DDBJ databases">
        <title>Genome sequencing of the rare red list fungi Hericium alpestre (H. flagellum).</title>
        <authorList>
            <person name="Buettner E."/>
            <person name="Kellner H."/>
        </authorList>
    </citation>
    <scope>NUCLEOTIDE SEQUENCE [LARGE SCALE GENOMIC DNA]</scope>
    <source>
        <strain evidence="3 4">DSM 108284</strain>
    </source>
</reference>
<name>A0A4Y9ZHZ8_9AGAM</name>
<evidence type="ECO:0000313" key="3">
    <source>
        <dbReference type="EMBL" id="TFY73441.1"/>
    </source>
</evidence>
<dbReference type="STRING" id="135208.A0A4Y9ZHZ8"/>
<organism evidence="3 4">
    <name type="scientific">Hericium alpestre</name>
    <dbReference type="NCBI Taxonomy" id="135208"/>
    <lineage>
        <taxon>Eukaryota</taxon>
        <taxon>Fungi</taxon>
        <taxon>Dikarya</taxon>
        <taxon>Basidiomycota</taxon>
        <taxon>Agaricomycotina</taxon>
        <taxon>Agaricomycetes</taxon>
        <taxon>Russulales</taxon>
        <taxon>Hericiaceae</taxon>
        <taxon>Hericium</taxon>
    </lineage>
</organism>
<keyword evidence="4" id="KW-1185">Reference proteome</keyword>
<gene>
    <name evidence="3" type="ORF">EWM64_g10571</name>
</gene>
<dbReference type="AlphaFoldDB" id="A0A4Y9ZHZ8"/>
<dbReference type="Gene3D" id="1.20.1280.50">
    <property type="match status" value="1"/>
</dbReference>
<dbReference type="OrthoDB" id="3172239at2759"/>
<accession>A0A4Y9ZHZ8</accession>
<dbReference type="InterPro" id="IPR032675">
    <property type="entry name" value="LRR_dom_sf"/>
</dbReference>
<feature type="region of interest" description="Disordered" evidence="1">
    <location>
        <begin position="309"/>
        <end position="336"/>
    </location>
</feature>
<evidence type="ECO:0000256" key="1">
    <source>
        <dbReference type="SAM" id="MobiDB-lite"/>
    </source>
</evidence>
<sequence>MTFHSCNPKYADAVRYRAAFDTVHVMPAPVRKTDRTTCNALREVEGQLYGLNHVMCALKTQRNALLPISRLPPEVLSQIFQYIAVVEQSYPRTRYFPPFLGSSGTLGWIKITHVCRQWRDVALADSRLWAKTVCALPSATPEMLQRSGTAPITINHDFSYYRNKSRILKSVQLALTHIARTKEIRISANKRILTNIVDSLQDNPAPILETLELCLSADARTGFFYESVHLPARICSSTPRLRNLILDNCSIPWDSPLLRNLTHLEVRLLTFCMPEVLLPTIPQLITILSRCPDLQTLVLSDALPELATPPPIPRPSVPCISRTSRASPSPAKHTPA</sequence>
<evidence type="ECO:0000259" key="2">
    <source>
        <dbReference type="Pfam" id="PF12937"/>
    </source>
</evidence>
<comment type="caution">
    <text evidence="3">The sequence shown here is derived from an EMBL/GenBank/DDBJ whole genome shotgun (WGS) entry which is preliminary data.</text>
</comment>
<dbReference type="Gene3D" id="3.80.10.10">
    <property type="entry name" value="Ribonuclease Inhibitor"/>
    <property type="match status" value="1"/>
</dbReference>